<dbReference type="SUPFAM" id="SSF48452">
    <property type="entry name" value="TPR-like"/>
    <property type="match status" value="1"/>
</dbReference>
<dbReference type="InterPro" id="IPR011990">
    <property type="entry name" value="TPR-like_helical_dom_sf"/>
</dbReference>
<dbReference type="Pfam" id="PF12770">
    <property type="entry name" value="CHAT"/>
    <property type="match status" value="1"/>
</dbReference>
<accession>A0A1H6F6L1</accession>
<keyword evidence="3" id="KW-1185">Reference proteome</keyword>
<dbReference type="Proteomes" id="UP000236724">
    <property type="component" value="Unassembled WGS sequence"/>
</dbReference>
<sequence length="1239" mass="137908">MMHPLMYRPFRTLIQPNNLPGALPQAGMFIPFRAKMSHGTRVMNIIQLYEQIPAAIKPPVDTSLEKWLESVQNFAGELLQSIAATPEPESTEQKVLLLFLHGLAGEVAEDNFQNIDSALDLYKNGRQQATAFLAAGETSAGVREQTLKLFIGAGVTLGQLGRTAQELETYRDGLKQATTFLAAGETNAGVREQALKLFFNAGFTLGQLGRTAQKLETYRDGLKQATDFLAAGETSAGVREQMLQLFVNTGFTLGQLGRTAQALETYREGLKQATAFLAAGKTSAGVHKQVLKLLENDTGTLHNIGLYAAAATAKLPELGLWFWALAGQISTDDWPVLQKDWHTFLKTTPNPARFSFSLQSSLQKLLLSWHNPQKNGVHFKFLPVSKLLRLSRALYVLSQGQAQATLRGVYANLEKTLNHPDLHQLELLSQQQQKISEQITRLQQVYPNLSGKRWSCLSHPLACWSLTQGLNQQVQITRKQQVLLENWQNSRETRSASSALSDWLMRHIMENLDLPVAGIGDLPGVMLGLCLVGDCRLRHIEAPECLQDWQQNLPWTDATRLQALFTAAGWWEVAEDPEKPHPALYCWTTALQELKVDYLLDDKPQPNLQQAISALKNGEEHYVSADLALAWENLLKQAKPLARILTALSQDDYQSLLFHPVDNQPWLQDYGQMQWQQALAVLAQGQSHKLLQQVCCDFLQQVGDAHSPAGLNARFERLLALLSPPHAGALEGAIQGWTKTVISQQCGETDTAALWQTLEHSRAGLHGLHVELPPDWAETTGTALWDSLKHCFSYVESAQQQGVSLGDRMWPPLDVWLQQVEKYLPPLPDISACQKHLQQQGEVLAQPFFDPGSQQLKVLWLDGQGLSLRELPEICAAQQGWDDLCTFWADNWASADKDKTDHSNEDNPALQEQCWDEVMDSPLVTGFAKALASWLAAAQAEHLRVILPAPLGQLAWEALPPLKNKLLRSVSLSHWWQQQQAKRQTTAKQDRQQDWVLSTGHLHEEPGQRLSCALPEALWVAKQWQSTAELPQQALPAATFLRQLRRSRWVHITAHGAYTPKHPADSGLSLGSGKQGRQWIPMWACAALSLSSVELLILSACKSNLYGQQSQGLSAPAGLGPGFAAAGVQAVLGTLWSITDLTGLVFAYGWLQLKQQQPDWSLSCITYAAQQWMRQMSRAEFNVLLEDLKSCEEDTRALPAEIAEHIKLCHVRTDKHLLQTGDKPPFAHPLYWAGFHVIN</sequence>
<dbReference type="Gene3D" id="1.25.40.10">
    <property type="entry name" value="Tetratricopeptide repeat domain"/>
    <property type="match status" value="1"/>
</dbReference>
<evidence type="ECO:0000313" key="3">
    <source>
        <dbReference type="Proteomes" id="UP000236724"/>
    </source>
</evidence>
<dbReference type="AlphaFoldDB" id="A0A1H6F6L1"/>
<gene>
    <name evidence="2" type="ORF">MBHS_00483</name>
</gene>
<dbReference type="EMBL" id="FMSV02000072">
    <property type="protein sequence ID" value="SEH04634.1"/>
    <property type="molecule type" value="Genomic_DNA"/>
</dbReference>
<dbReference type="InterPro" id="IPR024983">
    <property type="entry name" value="CHAT_dom"/>
</dbReference>
<organism evidence="2 3">
    <name type="scientific">Candidatus Venteria ishoeyi</name>
    <dbReference type="NCBI Taxonomy" id="1899563"/>
    <lineage>
        <taxon>Bacteria</taxon>
        <taxon>Pseudomonadati</taxon>
        <taxon>Pseudomonadota</taxon>
        <taxon>Gammaproteobacteria</taxon>
        <taxon>Thiotrichales</taxon>
        <taxon>Thiotrichaceae</taxon>
        <taxon>Venteria</taxon>
    </lineage>
</organism>
<feature type="domain" description="CHAT" evidence="1">
    <location>
        <begin position="931"/>
        <end position="1237"/>
    </location>
</feature>
<name>A0A1H6F6L1_9GAMM</name>
<evidence type="ECO:0000259" key="1">
    <source>
        <dbReference type="Pfam" id="PF12770"/>
    </source>
</evidence>
<reference evidence="2 3" key="1">
    <citation type="submission" date="2016-10" db="EMBL/GenBank/DDBJ databases">
        <authorList>
            <person name="de Groot N.N."/>
        </authorList>
    </citation>
    <scope>NUCLEOTIDE SEQUENCE [LARGE SCALE GENOMIC DNA]</scope>
    <source>
        <strain evidence="2">MBHS1</strain>
    </source>
</reference>
<dbReference type="OrthoDB" id="5622487at2"/>
<evidence type="ECO:0000313" key="2">
    <source>
        <dbReference type="EMBL" id="SEH04634.1"/>
    </source>
</evidence>
<proteinExistence type="predicted"/>
<protein>
    <submittedName>
        <fullName evidence="2">CHAT domain protein</fullName>
    </submittedName>
</protein>